<protein>
    <submittedName>
        <fullName evidence="1">Uncharacterized protein</fullName>
    </submittedName>
</protein>
<keyword evidence="2" id="KW-1185">Reference proteome</keyword>
<dbReference type="OrthoDB" id="827255at2"/>
<accession>A0A444MPU9</accession>
<dbReference type="Proteomes" id="UP000286701">
    <property type="component" value="Unassembled WGS sequence"/>
</dbReference>
<evidence type="ECO:0000313" key="1">
    <source>
        <dbReference type="EMBL" id="RWY53641.1"/>
    </source>
</evidence>
<dbReference type="RefSeq" id="WP_128533075.1">
    <property type="nucleotide sequence ID" value="NZ_SBIW01000003.1"/>
</dbReference>
<sequence>METMILHPQTKKQLNALKAVAKALNVAFETGESPYDPAFVAEIQKGEQARKEGKKGLRVDVDNLWK</sequence>
<organism evidence="1 2">
    <name type="scientific">Mucilaginibacter gilvus</name>
    <dbReference type="NCBI Taxonomy" id="2305909"/>
    <lineage>
        <taxon>Bacteria</taxon>
        <taxon>Pseudomonadati</taxon>
        <taxon>Bacteroidota</taxon>
        <taxon>Sphingobacteriia</taxon>
        <taxon>Sphingobacteriales</taxon>
        <taxon>Sphingobacteriaceae</taxon>
        <taxon>Mucilaginibacter</taxon>
    </lineage>
</organism>
<dbReference type="Pfam" id="PF10884">
    <property type="entry name" value="DUF2683"/>
    <property type="match status" value="1"/>
</dbReference>
<dbReference type="AlphaFoldDB" id="A0A444MPU9"/>
<name>A0A444MPU9_9SPHI</name>
<gene>
    <name evidence="1" type="ORF">EPL05_06090</name>
</gene>
<comment type="caution">
    <text evidence="1">The sequence shown here is derived from an EMBL/GenBank/DDBJ whole genome shotgun (WGS) entry which is preliminary data.</text>
</comment>
<reference evidence="1 2" key="1">
    <citation type="submission" date="2019-01" db="EMBL/GenBank/DDBJ databases">
        <title>Mucilaginibacter antarcticum sp. nov., isolated from antarctic soil.</title>
        <authorList>
            <person name="Yan Y.-Q."/>
            <person name="Du Z.-J."/>
        </authorList>
    </citation>
    <scope>NUCLEOTIDE SEQUENCE [LARGE SCALE GENOMIC DNA]</scope>
    <source>
        <strain evidence="1 2">F01003</strain>
    </source>
</reference>
<evidence type="ECO:0000313" key="2">
    <source>
        <dbReference type="Proteomes" id="UP000286701"/>
    </source>
</evidence>
<dbReference type="InterPro" id="IPR020271">
    <property type="entry name" value="Uncharacterised_MJ1172"/>
</dbReference>
<dbReference type="EMBL" id="SBIW01000003">
    <property type="protein sequence ID" value="RWY53641.1"/>
    <property type="molecule type" value="Genomic_DNA"/>
</dbReference>
<proteinExistence type="predicted"/>